<proteinExistence type="predicted"/>
<evidence type="ECO:0000313" key="2">
    <source>
        <dbReference type="Proteomes" id="UP000324800"/>
    </source>
</evidence>
<protein>
    <submittedName>
        <fullName evidence="1">Uncharacterized protein</fullName>
    </submittedName>
</protein>
<gene>
    <name evidence="1" type="ORF">EZS28_009708</name>
</gene>
<dbReference type="AlphaFoldDB" id="A0A5J4WIN8"/>
<organism evidence="1 2">
    <name type="scientific">Streblomastix strix</name>
    <dbReference type="NCBI Taxonomy" id="222440"/>
    <lineage>
        <taxon>Eukaryota</taxon>
        <taxon>Metamonada</taxon>
        <taxon>Preaxostyla</taxon>
        <taxon>Oxymonadida</taxon>
        <taxon>Streblomastigidae</taxon>
        <taxon>Streblomastix</taxon>
    </lineage>
</organism>
<dbReference type="EMBL" id="SNRW01001855">
    <property type="protein sequence ID" value="KAA6394761.1"/>
    <property type="molecule type" value="Genomic_DNA"/>
</dbReference>
<evidence type="ECO:0000313" key="1">
    <source>
        <dbReference type="EMBL" id="KAA6394761.1"/>
    </source>
</evidence>
<accession>A0A5J4WIN8</accession>
<comment type="caution">
    <text evidence="1">The sequence shown here is derived from an EMBL/GenBank/DDBJ whole genome shotgun (WGS) entry which is preliminary data.</text>
</comment>
<sequence length="260" mass="29673">MISIQQLEQVFNAKRRAIDNVLQSQQTHFLYNFKLWQGALIKNGKDTNFFKQAMNTIYVQLNRAAAQHLLGEQMIVKSDITCKNTIGINNYFVWNHAAGPAKSQDQKILLAGTIGNKETNNNGDVKLERKPSTQTKKTQITITKNQYVNSKLKTTIHLPSRQRSTGPYTPRNAVIPQTTIFHPTLNTEQEIAKIPKIRTKETINDQMNRQMLKGFDLIPVGKIDQGQNWLGFGPRIRNIVDRRKSKQQGLPTSMEELKAF</sequence>
<name>A0A5J4WIN8_9EUKA</name>
<reference evidence="1 2" key="1">
    <citation type="submission" date="2019-03" db="EMBL/GenBank/DDBJ databases">
        <title>Single cell metagenomics reveals metabolic interactions within the superorganism composed of flagellate Streblomastix strix and complex community of Bacteroidetes bacteria on its surface.</title>
        <authorList>
            <person name="Treitli S.C."/>
            <person name="Kolisko M."/>
            <person name="Husnik F."/>
            <person name="Keeling P."/>
            <person name="Hampl V."/>
        </authorList>
    </citation>
    <scope>NUCLEOTIDE SEQUENCE [LARGE SCALE GENOMIC DNA]</scope>
    <source>
        <strain evidence="1">ST1C</strain>
    </source>
</reference>
<dbReference type="Proteomes" id="UP000324800">
    <property type="component" value="Unassembled WGS sequence"/>
</dbReference>